<name>A0ABV4WJX2_9CYAN</name>
<evidence type="ECO:0000313" key="2">
    <source>
        <dbReference type="Proteomes" id="UP001576780"/>
    </source>
</evidence>
<reference evidence="1 2" key="1">
    <citation type="submission" date="2024-09" db="EMBL/GenBank/DDBJ databases">
        <title>Floridaenema gen nov. (Aerosakkonemataceae, Aerosakkonematales ord. nov., Cyanobacteria) from benthic tropical and subtropical fresh waters, with the description of four new species.</title>
        <authorList>
            <person name="Moretto J.A."/>
            <person name="Berthold D.E."/>
            <person name="Lefler F.W."/>
            <person name="Huang I.-S."/>
            <person name="Laughinghouse H. IV."/>
        </authorList>
    </citation>
    <scope>NUCLEOTIDE SEQUENCE [LARGE SCALE GENOMIC DNA]</scope>
    <source>
        <strain evidence="1 2">BLCC-F167</strain>
    </source>
</reference>
<comment type="caution">
    <text evidence="1">The sequence shown here is derived from an EMBL/GenBank/DDBJ whole genome shotgun (WGS) entry which is preliminary data.</text>
</comment>
<dbReference type="Proteomes" id="UP001576780">
    <property type="component" value="Unassembled WGS sequence"/>
</dbReference>
<accession>A0ABV4WJX2</accession>
<evidence type="ECO:0000313" key="1">
    <source>
        <dbReference type="EMBL" id="MFB2835172.1"/>
    </source>
</evidence>
<dbReference type="SUPFAM" id="SSF52540">
    <property type="entry name" value="P-loop containing nucleoside triphosphate hydrolases"/>
    <property type="match status" value="1"/>
</dbReference>
<keyword evidence="2" id="KW-1185">Reference proteome</keyword>
<sequence>MKKVAVFGNTGGGKSTLSKRLSQITGLPLHVLDKMQYQSGGTEVPQEEFKRAHQQILDADRWIVDGFGCMETLWQRLDAADSLVYLDLPLYVHFWWVTKRFITGYFKPPEGWPQNSPILRSSLTSYRVLWLCHKKLTPRYREYIKQAQSKKSVYHLRSTKQISQFFESIENEIKFKNSATA</sequence>
<dbReference type="GO" id="GO:0016740">
    <property type="term" value="F:transferase activity"/>
    <property type="evidence" value="ECO:0007669"/>
    <property type="project" value="UniProtKB-KW"/>
</dbReference>
<dbReference type="EMBL" id="JBHFNT010000097">
    <property type="protein sequence ID" value="MFB2835172.1"/>
    <property type="molecule type" value="Genomic_DNA"/>
</dbReference>
<dbReference type="RefSeq" id="WP_413277593.1">
    <property type="nucleotide sequence ID" value="NZ_JBHFNT010000097.1"/>
</dbReference>
<dbReference type="PANTHER" id="PTHR37816:SF2">
    <property type="entry name" value="DNA TOPOLOGY MODULATION PROTEIN FLAR-RELATED PROTEIN"/>
    <property type="match status" value="1"/>
</dbReference>
<keyword evidence="1" id="KW-0808">Transferase</keyword>
<dbReference type="InterPro" id="IPR027417">
    <property type="entry name" value="P-loop_NTPase"/>
</dbReference>
<dbReference type="PANTHER" id="PTHR37816">
    <property type="entry name" value="YALI0E33011P"/>
    <property type="match status" value="1"/>
</dbReference>
<dbReference type="InterPro" id="IPR052922">
    <property type="entry name" value="Cytidylate_Kinase-2"/>
</dbReference>
<protein>
    <submittedName>
        <fullName evidence="1">Isopentenyl transferase family protein</fullName>
    </submittedName>
</protein>
<proteinExistence type="predicted"/>
<dbReference type="Gene3D" id="3.40.50.300">
    <property type="entry name" value="P-loop containing nucleotide triphosphate hydrolases"/>
    <property type="match status" value="1"/>
</dbReference>
<gene>
    <name evidence="1" type="ORF">ACE1CA_11630</name>
</gene>
<organism evidence="1 2">
    <name type="scientific">Floridaenema evergladense BLCC-F167</name>
    <dbReference type="NCBI Taxonomy" id="3153639"/>
    <lineage>
        <taxon>Bacteria</taxon>
        <taxon>Bacillati</taxon>
        <taxon>Cyanobacteriota</taxon>
        <taxon>Cyanophyceae</taxon>
        <taxon>Oscillatoriophycideae</taxon>
        <taxon>Aerosakkonematales</taxon>
        <taxon>Aerosakkonemataceae</taxon>
        <taxon>Floridanema</taxon>
        <taxon>Floridanema evergladense</taxon>
    </lineage>
</organism>
<dbReference type="Pfam" id="PF01745">
    <property type="entry name" value="IPT"/>
    <property type="match status" value="1"/>
</dbReference>